<dbReference type="GO" id="GO:0016491">
    <property type="term" value="F:oxidoreductase activity"/>
    <property type="evidence" value="ECO:0007669"/>
    <property type="project" value="UniProtKB-KW"/>
</dbReference>
<protein>
    <submittedName>
        <fullName evidence="3">Short-chain dehydrogenase</fullName>
    </submittedName>
</protein>
<dbReference type="CDD" id="cd05233">
    <property type="entry name" value="SDR_c"/>
    <property type="match status" value="1"/>
</dbReference>
<evidence type="ECO:0000256" key="2">
    <source>
        <dbReference type="ARBA" id="ARBA00023002"/>
    </source>
</evidence>
<dbReference type="PROSITE" id="PS00061">
    <property type="entry name" value="ADH_SHORT"/>
    <property type="match status" value="1"/>
</dbReference>
<dbReference type="Gene3D" id="3.40.50.720">
    <property type="entry name" value="NAD(P)-binding Rossmann-like Domain"/>
    <property type="match status" value="1"/>
</dbReference>
<dbReference type="PANTHER" id="PTHR43477:SF1">
    <property type="entry name" value="DIHYDROANTICAPSIN 7-DEHYDROGENASE"/>
    <property type="match status" value="1"/>
</dbReference>
<dbReference type="InterPro" id="IPR051122">
    <property type="entry name" value="SDR_DHRS6-like"/>
</dbReference>
<evidence type="ECO:0000313" key="3">
    <source>
        <dbReference type="EMBL" id="AIT08673.1"/>
    </source>
</evidence>
<dbReference type="InterPro" id="IPR002347">
    <property type="entry name" value="SDR_fam"/>
</dbReference>
<keyword evidence="4" id="KW-1185">Reference proteome</keyword>
<keyword evidence="2" id="KW-0560">Oxidoreductase</keyword>
<dbReference type="InterPro" id="IPR020904">
    <property type="entry name" value="Sc_DH/Rdtase_CS"/>
</dbReference>
<dbReference type="Pfam" id="PF13561">
    <property type="entry name" value="adh_short_C2"/>
    <property type="match status" value="1"/>
</dbReference>
<dbReference type="SUPFAM" id="SSF51735">
    <property type="entry name" value="NAD(P)-binding Rossmann-fold domains"/>
    <property type="match status" value="1"/>
</dbReference>
<dbReference type="AlphaFoldDB" id="A0A097EM99"/>
<dbReference type="RefSeq" id="WP_040007698.1">
    <property type="nucleotide sequence ID" value="NZ_CP009574.1"/>
</dbReference>
<sequence length="241" mass="26542">MKNYLVTGGSKGIGQAAIDLLLQDKNNNVFNIDITDSNNKKNLTYIKADLINQLEISDAISQIKDIQFDGIFFNAGILVKGSVFDISIEDIKKVLDINVWSIIHIIKGLKHSINNGASIVINGSDQCFVAKPDSFAYTMSKGAIAQMTKSLAIDLAKYQIRVNAVCPGTVDTDLYRDLIQKYADNVGISFEQAHKQECQEFPLNTIAQPQDIADLVMFLLSEKSRFMTGSLVPIDGGYTAR</sequence>
<reference evidence="3 4" key="1">
    <citation type="submission" date="2014-10" db="EMBL/GenBank/DDBJ databases">
        <title>Whole genome sequence of Francisella endociliophora strain FSC1006, isolated from a laboratory culture of the marine ciliate Euplotes raikovi.</title>
        <authorList>
            <person name="Granberg M."/>
            <person name="Backman S."/>
            <person name="Lundmark E."/>
            <person name="Nilsson E."/>
            <person name="Karlsson E."/>
            <person name="Thelaus J."/>
            <person name="Ohrman C."/>
            <person name="Larkeryd A."/>
            <person name="Stenberg P."/>
        </authorList>
    </citation>
    <scope>NUCLEOTIDE SEQUENCE [LARGE SCALE GENOMIC DNA]</scope>
    <source>
        <strain evidence="3 4">FSC1006</strain>
    </source>
</reference>
<dbReference type="PRINTS" id="PR00081">
    <property type="entry name" value="GDHRDH"/>
</dbReference>
<evidence type="ECO:0000313" key="4">
    <source>
        <dbReference type="Proteomes" id="UP000029672"/>
    </source>
</evidence>
<dbReference type="HOGENOM" id="CLU_010194_1_0_6"/>
<dbReference type="Proteomes" id="UP000029672">
    <property type="component" value="Chromosome"/>
</dbReference>
<organism evidence="3 4">
    <name type="scientific">Candidatus Francisella endociliophora</name>
    <dbReference type="NCBI Taxonomy" id="653937"/>
    <lineage>
        <taxon>Bacteria</taxon>
        <taxon>Pseudomonadati</taxon>
        <taxon>Pseudomonadota</taxon>
        <taxon>Gammaproteobacteria</taxon>
        <taxon>Thiotrichales</taxon>
        <taxon>Francisellaceae</taxon>
        <taxon>Francisella</taxon>
    </lineage>
</organism>
<evidence type="ECO:0000256" key="1">
    <source>
        <dbReference type="ARBA" id="ARBA00006484"/>
    </source>
</evidence>
<dbReference type="OrthoDB" id="9786435at2"/>
<name>A0A097EM99_9GAMM</name>
<gene>
    <name evidence="3" type="ORF">LO80_00895</name>
</gene>
<dbReference type="eggNOG" id="COG1028">
    <property type="taxonomic scope" value="Bacteria"/>
</dbReference>
<accession>A0A097EM99</accession>
<dbReference type="EMBL" id="CP009574">
    <property type="protein sequence ID" value="AIT08673.1"/>
    <property type="molecule type" value="Genomic_DNA"/>
</dbReference>
<dbReference type="STRING" id="1547445.LO80_00895"/>
<comment type="similarity">
    <text evidence="1">Belongs to the short-chain dehydrogenases/reductases (SDR) family.</text>
</comment>
<dbReference type="FunFam" id="3.40.50.720:FF:000084">
    <property type="entry name" value="Short-chain dehydrogenase reductase"/>
    <property type="match status" value="1"/>
</dbReference>
<proteinExistence type="inferred from homology"/>
<dbReference type="PANTHER" id="PTHR43477">
    <property type="entry name" value="DIHYDROANTICAPSIN 7-DEHYDROGENASE"/>
    <property type="match status" value="1"/>
</dbReference>
<dbReference type="InterPro" id="IPR036291">
    <property type="entry name" value="NAD(P)-bd_dom_sf"/>
</dbReference>
<dbReference type="KEGG" id="frf:LO80_00895"/>